<dbReference type="PANTHER" id="PTHR46796:SF13">
    <property type="entry name" value="HTH-TYPE TRANSCRIPTIONAL ACTIVATOR RHAS"/>
    <property type="match status" value="1"/>
</dbReference>
<evidence type="ECO:0000256" key="4">
    <source>
        <dbReference type="ARBA" id="ARBA00023163"/>
    </source>
</evidence>
<organism evidence="6 7">
    <name type="scientific">Cohnella rhizosphaerae</name>
    <dbReference type="NCBI Taxonomy" id="1457232"/>
    <lineage>
        <taxon>Bacteria</taxon>
        <taxon>Bacillati</taxon>
        <taxon>Bacillota</taxon>
        <taxon>Bacilli</taxon>
        <taxon>Bacillales</taxon>
        <taxon>Paenibacillaceae</taxon>
        <taxon>Cohnella</taxon>
    </lineage>
</organism>
<dbReference type="Proteomes" id="UP001153404">
    <property type="component" value="Unassembled WGS sequence"/>
</dbReference>
<dbReference type="InterPro" id="IPR037923">
    <property type="entry name" value="HTH-like"/>
</dbReference>
<sequence>MEWGANEEQPAFRDARPLHGVAFEPGRIMGKARCEPGWSWHVQAMPDYDFWHVLAGTGSMTVNGIRYPVVPGCCFTLRPGDRIDVEQHPDDRLTVIYCHFRVAVDDEKAGSFPPPRRRVDVRDGARFEALMGRLLELRDMPPLWSEVEFDYTVKLLLLELYRSERETQPAGRASVRHRELVRRASDSLRQGAWAEADLEAVAAEAGVSQRYLSQLFKRHTGRTLKSYAAALRMERARLAAGGVRHAGHADRGGAGLCRFVFVQQAVQGLRRDIAERLPQARPGGRAVGIASVALFASGCSS</sequence>
<keyword evidence="3" id="KW-0238">DNA-binding</keyword>
<keyword evidence="4" id="KW-0804">Transcription</keyword>
<dbReference type="Pfam" id="PF12833">
    <property type="entry name" value="HTH_18"/>
    <property type="match status" value="1"/>
</dbReference>
<dbReference type="InterPro" id="IPR014710">
    <property type="entry name" value="RmlC-like_jellyroll"/>
</dbReference>
<comment type="caution">
    <text evidence="6">The sequence shown here is derived from an EMBL/GenBank/DDBJ whole genome shotgun (WGS) entry which is preliminary data.</text>
</comment>
<dbReference type="SUPFAM" id="SSF51215">
    <property type="entry name" value="Regulatory protein AraC"/>
    <property type="match status" value="1"/>
</dbReference>
<protein>
    <submittedName>
        <fullName evidence="6">AraC family ligand binding domain-containing protein</fullName>
    </submittedName>
</protein>
<dbReference type="InterPro" id="IPR009057">
    <property type="entry name" value="Homeodomain-like_sf"/>
</dbReference>
<dbReference type="SUPFAM" id="SSF46689">
    <property type="entry name" value="Homeodomain-like"/>
    <property type="match status" value="1"/>
</dbReference>
<gene>
    <name evidence="6" type="ORF">OMP40_21205</name>
</gene>
<dbReference type="Gene3D" id="1.10.10.60">
    <property type="entry name" value="Homeodomain-like"/>
    <property type="match status" value="1"/>
</dbReference>
<proteinExistence type="predicted"/>
<dbReference type="GO" id="GO:0003700">
    <property type="term" value="F:DNA-binding transcription factor activity"/>
    <property type="evidence" value="ECO:0007669"/>
    <property type="project" value="InterPro"/>
</dbReference>
<dbReference type="Pfam" id="PF02311">
    <property type="entry name" value="AraC_binding"/>
    <property type="match status" value="1"/>
</dbReference>
<evidence type="ECO:0000259" key="5">
    <source>
        <dbReference type="PROSITE" id="PS01124"/>
    </source>
</evidence>
<dbReference type="InterPro" id="IPR003313">
    <property type="entry name" value="AraC-bd"/>
</dbReference>
<dbReference type="InterPro" id="IPR018060">
    <property type="entry name" value="HTH_AraC"/>
</dbReference>
<dbReference type="PROSITE" id="PS01124">
    <property type="entry name" value="HTH_ARAC_FAMILY_2"/>
    <property type="match status" value="1"/>
</dbReference>
<dbReference type="AlphaFoldDB" id="A0A9X4KWI8"/>
<dbReference type="Gene3D" id="2.60.120.10">
    <property type="entry name" value="Jelly Rolls"/>
    <property type="match status" value="1"/>
</dbReference>
<evidence type="ECO:0000313" key="7">
    <source>
        <dbReference type="Proteomes" id="UP001153404"/>
    </source>
</evidence>
<evidence type="ECO:0000313" key="6">
    <source>
        <dbReference type="EMBL" id="MDG0811606.1"/>
    </source>
</evidence>
<keyword evidence="7" id="KW-1185">Reference proteome</keyword>
<evidence type="ECO:0000256" key="3">
    <source>
        <dbReference type="ARBA" id="ARBA00023125"/>
    </source>
</evidence>
<dbReference type="EMBL" id="JAPDIA010000007">
    <property type="protein sequence ID" value="MDG0811606.1"/>
    <property type="molecule type" value="Genomic_DNA"/>
</dbReference>
<dbReference type="InterPro" id="IPR050204">
    <property type="entry name" value="AraC_XylS_family_regulators"/>
</dbReference>
<reference evidence="6" key="1">
    <citation type="submission" date="2022-10" db="EMBL/GenBank/DDBJ databases">
        <title>Comparative genomic analysis of Cohnella hashimotonis sp. nov., isolated from the International Space Station.</title>
        <authorList>
            <person name="Simpson A."/>
            <person name="Venkateswaran K."/>
        </authorList>
    </citation>
    <scope>NUCLEOTIDE SEQUENCE</scope>
    <source>
        <strain evidence="6">DSM 28161</strain>
    </source>
</reference>
<dbReference type="PANTHER" id="PTHR46796">
    <property type="entry name" value="HTH-TYPE TRANSCRIPTIONAL ACTIVATOR RHAS-RELATED"/>
    <property type="match status" value="1"/>
</dbReference>
<feature type="domain" description="HTH araC/xylS-type" evidence="5">
    <location>
        <begin position="178"/>
        <end position="237"/>
    </location>
</feature>
<dbReference type="GO" id="GO:0043565">
    <property type="term" value="F:sequence-specific DNA binding"/>
    <property type="evidence" value="ECO:0007669"/>
    <property type="project" value="InterPro"/>
</dbReference>
<evidence type="ECO:0000256" key="2">
    <source>
        <dbReference type="ARBA" id="ARBA00023015"/>
    </source>
</evidence>
<evidence type="ECO:0000256" key="1">
    <source>
        <dbReference type="ARBA" id="ARBA00022490"/>
    </source>
</evidence>
<keyword evidence="1" id="KW-0963">Cytoplasm</keyword>
<name>A0A9X4KWI8_9BACL</name>
<accession>A0A9X4KWI8</accession>
<keyword evidence="2" id="KW-0805">Transcription regulation</keyword>